<reference evidence="2 3" key="1">
    <citation type="submission" date="2012-02" db="EMBL/GenBank/DDBJ databases">
        <title>Whole genome shotgun sequence of Gordonia terrae NBRC 100016.</title>
        <authorList>
            <person name="Takarada H."/>
            <person name="Hosoyama A."/>
            <person name="Tsuchikane K."/>
            <person name="Katsumata H."/>
            <person name="Yamazaki S."/>
            <person name="Fujita N."/>
        </authorList>
    </citation>
    <scope>NUCLEOTIDE SEQUENCE [LARGE SCALE GENOMIC DNA]</scope>
    <source>
        <strain evidence="2 3">NBRC 100016</strain>
    </source>
</reference>
<gene>
    <name evidence="2" type="ORF">GOTRE_152_00190</name>
</gene>
<accession>A0ABQ0HKL3</accession>
<protein>
    <submittedName>
        <fullName evidence="2">Uncharacterized protein</fullName>
    </submittedName>
</protein>
<evidence type="ECO:0000313" key="2">
    <source>
        <dbReference type="EMBL" id="GAB46425.1"/>
    </source>
</evidence>
<feature type="compositionally biased region" description="Basic and acidic residues" evidence="1">
    <location>
        <begin position="13"/>
        <end position="22"/>
    </location>
</feature>
<comment type="caution">
    <text evidence="2">The sequence shown here is derived from an EMBL/GenBank/DDBJ whole genome shotgun (WGS) entry which is preliminary data.</text>
</comment>
<proteinExistence type="predicted"/>
<sequence>MLLLNRPGFRGGRRPEACSPRRDCRRRGCPTPDPRTDRRIRHLLPPPAWCGCPGWHPGRGSRGARRAQHLDGCRQTADVIRRGVDCPVAEHLWRVVVLRESGAGRAGVDARVARPASAGVGPDRRGCHPASVPRGWLPHRARWVSARDRSAPVVAVPARVGAVRQDLPSAPGCRRAAVPVVGPEVGRGGFAGDRPEAG</sequence>
<evidence type="ECO:0000256" key="1">
    <source>
        <dbReference type="SAM" id="MobiDB-lite"/>
    </source>
</evidence>
<name>A0ABQ0HKL3_9ACTN</name>
<evidence type="ECO:0000313" key="3">
    <source>
        <dbReference type="Proteomes" id="UP000004881"/>
    </source>
</evidence>
<dbReference type="Proteomes" id="UP000004881">
    <property type="component" value="Unassembled WGS sequence"/>
</dbReference>
<feature type="region of interest" description="Disordered" evidence="1">
    <location>
        <begin position="1"/>
        <end position="40"/>
    </location>
</feature>
<keyword evidence="3" id="KW-1185">Reference proteome</keyword>
<dbReference type="EMBL" id="BAFD01000117">
    <property type="protein sequence ID" value="GAB46425.1"/>
    <property type="molecule type" value="Genomic_DNA"/>
</dbReference>
<organism evidence="2 3">
    <name type="scientific">Gordonia terrae NBRC 100016</name>
    <dbReference type="NCBI Taxonomy" id="1089454"/>
    <lineage>
        <taxon>Bacteria</taxon>
        <taxon>Bacillati</taxon>
        <taxon>Actinomycetota</taxon>
        <taxon>Actinomycetes</taxon>
        <taxon>Mycobacteriales</taxon>
        <taxon>Gordoniaceae</taxon>
        <taxon>Gordonia</taxon>
    </lineage>
</organism>